<reference evidence="2" key="1">
    <citation type="submission" date="2018-02" db="EMBL/GenBank/DDBJ databases">
        <authorList>
            <person name="Hausmann B."/>
        </authorList>
    </citation>
    <scope>NUCLEOTIDE SEQUENCE [LARGE SCALE GENOMIC DNA]</scope>
    <source>
        <strain evidence="2">Peat soil MAG SbF1</strain>
    </source>
</reference>
<organism evidence="1 2">
    <name type="scientific">Candidatus Desulfosporosinus infrequens</name>
    <dbReference type="NCBI Taxonomy" id="2043169"/>
    <lineage>
        <taxon>Bacteria</taxon>
        <taxon>Bacillati</taxon>
        <taxon>Bacillota</taxon>
        <taxon>Clostridia</taxon>
        <taxon>Eubacteriales</taxon>
        <taxon>Desulfitobacteriaceae</taxon>
        <taxon>Desulfosporosinus</taxon>
    </lineage>
</organism>
<sequence>MRIPIPCEDYKRYQENPKDFIPEHPTCLNNPRHKPYWNHRWERGFLPDHVHEVKLEIVQAYCKECHETISYWPEFVLPYQREALETHESVLIEHLQGISFREIGSKIGYDPRTISRWINLTLEQGVQLWGEVIGRILRVIGHESLPVVSRIDWRITQLLLAWLRRYAEWSCFPRLHRLIGLCNLFGEGSWDLWGAPLGNAKSRANAKSTLG</sequence>
<evidence type="ECO:0000313" key="2">
    <source>
        <dbReference type="Proteomes" id="UP000238916"/>
    </source>
</evidence>
<protein>
    <submittedName>
        <fullName evidence="1">Uncharacterized protein</fullName>
    </submittedName>
</protein>
<dbReference type="OrthoDB" id="1806458at2"/>
<dbReference type="AlphaFoldDB" id="A0A2U3LEQ6"/>
<name>A0A2U3LEQ6_9FIRM</name>
<accession>A0A2U3LEQ6</accession>
<gene>
    <name evidence="1" type="ORF">SBF1_4780002</name>
</gene>
<dbReference type="EMBL" id="OMOF01000421">
    <property type="protein sequence ID" value="SPF50417.1"/>
    <property type="molecule type" value="Genomic_DNA"/>
</dbReference>
<proteinExistence type="predicted"/>
<dbReference type="Proteomes" id="UP000238916">
    <property type="component" value="Unassembled WGS sequence"/>
</dbReference>
<evidence type="ECO:0000313" key="1">
    <source>
        <dbReference type="EMBL" id="SPF50417.1"/>
    </source>
</evidence>